<keyword evidence="3" id="KW-0812">Transmembrane</keyword>
<dbReference type="InterPro" id="IPR002772">
    <property type="entry name" value="Glyco_hydro_3_C"/>
</dbReference>
<dbReference type="PRINTS" id="PR00133">
    <property type="entry name" value="GLHYDRLASE3"/>
</dbReference>
<evidence type="ECO:0000256" key="2">
    <source>
        <dbReference type="ARBA" id="ARBA00022801"/>
    </source>
</evidence>
<feature type="domain" description="Fibronectin type III-like" evidence="4">
    <location>
        <begin position="430"/>
        <end position="508"/>
    </location>
</feature>
<dbReference type="PANTHER" id="PTHR42715">
    <property type="entry name" value="BETA-GLUCOSIDASE"/>
    <property type="match status" value="1"/>
</dbReference>
<feature type="transmembrane region" description="Helical" evidence="3">
    <location>
        <begin position="947"/>
        <end position="968"/>
    </location>
</feature>
<name>A0ABV1E975_9FIRM</name>
<protein>
    <submittedName>
        <fullName evidence="5">Glycoside hydrolase family 3 C-terminal domain-containing protein</fullName>
    </submittedName>
</protein>
<dbReference type="InterPro" id="IPR036962">
    <property type="entry name" value="Glyco_hydro_3_N_sf"/>
</dbReference>
<keyword evidence="3" id="KW-1133">Transmembrane helix</keyword>
<dbReference type="RefSeq" id="WP_349231913.1">
    <property type="nucleotide sequence ID" value="NZ_JBBMFK010000015.1"/>
</dbReference>
<dbReference type="SMART" id="SM01217">
    <property type="entry name" value="Fn3_like"/>
    <property type="match status" value="1"/>
</dbReference>
<dbReference type="Gene3D" id="3.40.50.1700">
    <property type="entry name" value="Glycoside hydrolase family 3 C-terminal domain"/>
    <property type="match status" value="1"/>
</dbReference>
<dbReference type="Pfam" id="PF14310">
    <property type="entry name" value="Fn3-like"/>
    <property type="match status" value="1"/>
</dbReference>
<feature type="transmembrane region" description="Helical" evidence="3">
    <location>
        <begin position="12"/>
        <end position="36"/>
    </location>
</feature>
<evidence type="ECO:0000256" key="3">
    <source>
        <dbReference type="SAM" id="Phobius"/>
    </source>
</evidence>
<dbReference type="Pfam" id="PF01915">
    <property type="entry name" value="Glyco_hydro_3_C"/>
    <property type="match status" value="1"/>
</dbReference>
<dbReference type="InterPro" id="IPR050288">
    <property type="entry name" value="Cellulose_deg_GH3"/>
</dbReference>
<dbReference type="Pfam" id="PF00933">
    <property type="entry name" value="Glyco_hydro_3"/>
    <property type="match status" value="1"/>
</dbReference>
<dbReference type="InterPro" id="IPR036881">
    <property type="entry name" value="Glyco_hydro_3_C_sf"/>
</dbReference>
<dbReference type="InterPro" id="IPR001764">
    <property type="entry name" value="Glyco_hydro_3_N"/>
</dbReference>
<proteinExistence type="inferred from homology"/>
<evidence type="ECO:0000259" key="4">
    <source>
        <dbReference type="SMART" id="SM01217"/>
    </source>
</evidence>
<dbReference type="PANTHER" id="PTHR42715:SF10">
    <property type="entry name" value="BETA-GLUCOSIDASE"/>
    <property type="match status" value="1"/>
</dbReference>
<keyword evidence="6" id="KW-1185">Reference proteome</keyword>
<gene>
    <name evidence="5" type="ORF">WMO64_10335</name>
</gene>
<accession>A0ABV1E975</accession>
<evidence type="ECO:0000313" key="5">
    <source>
        <dbReference type="EMBL" id="MEQ2443858.1"/>
    </source>
</evidence>
<reference evidence="5 6" key="1">
    <citation type="submission" date="2024-03" db="EMBL/GenBank/DDBJ databases">
        <title>Human intestinal bacterial collection.</title>
        <authorList>
            <person name="Pauvert C."/>
            <person name="Hitch T.C.A."/>
            <person name="Clavel T."/>
        </authorList>
    </citation>
    <scope>NUCLEOTIDE SEQUENCE [LARGE SCALE GENOMIC DNA]</scope>
    <source>
        <strain evidence="5 6">CLA-AP-H29</strain>
    </source>
</reference>
<dbReference type="SUPFAM" id="SSF51445">
    <property type="entry name" value="(Trans)glycosidases"/>
    <property type="match status" value="1"/>
</dbReference>
<dbReference type="EMBL" id="JBBMFK010000015">
    <property type="protein sequence ID" value="MEQ2443858.1"/>
    <property type="molecule type" value="Genomic_DNA"/>
</dbReference>
<evidence type="ECO:0000256" key="1">
    <source>
        <dbReference type="ARBA" id="ARBA00005336"/>
    </source>
</evidence>
<dbReference type="InterPro" id="IPR013783">
    <property type="entry name" value="Ig-like_fold"/>
</dbReference>
<dbReference type="GO" id="GO:0016787">
    <property type="term" value="F:hydrolase activity"/>
    <property type="evidence" value="ECO:0007669"/>
    <property type="project" value="UniProtKB-KW"/>
</dbReference>
<keyword evidence="3" id="KW-0472">Membrane</keyword>
<evidence type="ECO:0000313" key="6">
    <source>
        <dbReference type="Proteomes" id="UP001464378"/>
    </source>
</evidence>
<sequence>MRQFFKSKNALSWTIVTAIVLVVAIVVNILATGILFELINSFFKGNTAEFVGENTSQYQADEGIATKADAKAYGDAITLQACEEGFVLLKNNGALPLQSDETRVSVFGKNSVNMAFGGSGGAVGITPKTIFDSLTAVGIEYNQALVDFYNDNSRSGAGRDKNNSDLDSGSNVALTESFVGETPVSSYDDALWDSCEDYKDAAFIVITRIGGEGADLPRTENDHVLKLRPDEKDLIAAVKDHGFEKIILVLNTASAMELKDVAEDDQVDGILWIGYTGEAGMMAFGEVVTGAVNPSGRTVDTYAADFTKDPTWNNFGAALGSPTAGITGDAYFSTAGRGMVDSNVYFVDYEESVYVGYRYYETAYAEAQAGNYPGFDYDEAVVYPFGYGLSYSEFSWELVNASEIPATLDKDTSITFQIEVSNLSDTPGKDVVQLYVTPPYTPGGIEKPAKILVGFAKTPVITKGEPQIVEITVDSPYAFASYDCYGLSGTQGYITEKGDYTFTISTDAHNAKDMENATVTASIASDIIYDTDPTTGYEVKNLYTGNEDETLDSDWQLQSQLSRSDFAGTWPQVRPAEDKQIDDDTTYTEDFISAMTSTEPNPNRPAQEDTMPVTGVDSGIMLSDLVGVAYDDEEGLWDKFMDQLTVGQMTDLINKGAFHTEMIAQYGVPSTLSSDGPAGWVNFMPGYAESFGGCTTYCCQVVFSSTWNEDCLAAMGNAIGNEGIIGNTERGGLPYSSWYAPDLNIHRSPFGGRNFEYYSEDPFLSGKMTAAVVKAAADKGVYCHIKHFALNEQETHRASNGVLTFATEQAMREIYLKSFEIAIKDCIAYGQENNHIMPMGVMSSFNRIGTRWAGGGYRLITEILRNEWDFTGSVICDFNTCNHMVEKDMFYAGGDLNLQFAGQMVWNPDAGNASDVTVLRSAAKNVLFTVANSNAMRGEFRAIMPTWMVVMIAVDVLLGVGLAVWGFFAVRSGLEKCKEAPGASKQRLRRERNG</sequence>
<dbReference type="Gene3D" id="2.60.40.10">
    <property type="entry name" value="Immunoglobulins"/>
    <property type="match status" value="1"/>
</dbReference>
<comment type="similarity">
    <text evidence="1">Belongs to the glycosyl hydrolase 3 family.</text>
</comment>
<dbReference type="Proteomes" id="UP001464378">
    <property type="component" value="Unassembled WGS sequence"/>
</dbReference>
<keyword evidence="2 5" id="KW-0378">Hydrolase</keyword>
<dbReference type="SUPFAM" id="SSF52279">
    <property type="entry name" value="Beta-D-glucan exohydrolase, C-terminal domain"/>
    <property type="match status" value="1"/>
</dbReference>
<dbReference type="InterPro" id="IPR017853">
    <property type="entry name" value="GH"/>
</dbReference>
<organism evidence="5 6">
    <name type="scientific">Pseudoflavonifractor intestinihominis</name>
    <dbReference type="NCBI Taxonomy" id="3133171"/>
    <lineage>
        <taxon>Bacteria</taxon>
        <taxon>Bacillati</taxon>
        <taxon>Bacillota</taxon>
        <taxon>Clostridia</taxon>
        <taxon>Eubacteriales</taxon>
        <taxon>Oscillospiraceae</taxon>
        <taxon>Pseudoflavonifractor</taxon>
    </lineage>
</organism>
<dbReference type="InterPro" id="IPR026891">
    <property type="entry name" value="Fn3-like"/>
</dbReference>
<comment type="caution">
    <text evidence="5">The sequence shown here is derived from an EMBL/GenBank/DDBJ whole genome shotgun (WGS) entry which is preliminary data.</text>
</comment>
<dbReference type="Gene3D" id="3.20.20.300">
    <property type="entry name" value="Glycoside hydrolase, family 3, N-terminal domain"/>
    <property type="match status" value="1"/>
</dbReference>